<feature type="transmembrane region" description="Helical" evidence="5">
    <location>
        <begin position="48"/>
        <end position="65"/>
    </location>
</feature>
<accession>A0A0C3HMT8</accession>
<evidence type="ECO:0000313" key="7">
    <source>
        <dbReference type="Proteomes" id="UP000054321"/>
    </source>
</evidence>
<gene>
    <name evidence="6" type="ORF">OIDMADRAFT_25016</name>
</gene>
<dbReference type="OrthoDB" id="4139357at2759"/>
<evidence type="ECO:0000256" key="1">
    <source>
        <dbReference type="ARBA" id="ARBA00004141"/>
    </source>
</evidence>
<evidence type="ECO:0000256" key="4">
    <source>
        <dbReference type="ARBA" id="ARBA00023136"/>
    </source>
</evidence>
<evidence type="ECO:0000313" key="6">
    <source>
        <dbReference type="EMBL" id="KIN04350.1"/>
    </source>
</evidence>
<dbReference type="PANTHER" id="PTHR23501">
    <property type="entry name" value="MAJOR FACILITATOR SUPERFAMILY"/>
    <property type="match status" value="1"/>
</dbReference>
<evidence type="ECO:0000256" key="3">
    <source>
        <dbReference type="ARBA" id="ARBA00022989"/>
    </source>
</evidence>
<feature type="transmembrane region" description="Helical" evidence="5">
    <location>
        <begin position="20"/>
        <end position="36"/>
    </location>
</feature>
<dbReference type="GO" id="GO:0022857">
    <property type="term" value="F:transmembrane transporter activity"/>
    <property type="evidence" value="ECO:0007669"/>
    <property type="project" value="TreeGrafter"/>
</dbReference>
<dbReference type="InParanoid" id="A0A0C3HMT8"/>
<keyword evidence="7" id="KW-1185">Reference proteome</keyword>
<evidence type="ECO:0000256" key="2">
    <source>
        <dbReference type="ARBA" id="ARBA00022692"/>
    </source>
</evidence>
<reference evidence="7" key="2">
    <citation type="submission" date="2015-01" db="EMBL/GenBank/DDBJ databases">
        <title>Evolutionary Origins and Diversification of the Mycorrhizal Mutualists.</title>
        <authorList>
            <consortium name="DOE Joint Genome Institute"/>
            <consortium name="Mycorrhizal Genomics Consortium"/>
            <person name="Kohler A."/>
            <person name="Kuo A."/>
            <person name="Nagy L.G."/>
            <person name="Floudas D."/>
            <person name="Copeland A."/>
            <person name="Barry K.W."/>
            <person name="Cichocki N."/>
            <person name="Veneault-Fourrey C."/>
            <person name="LaButti K."/>
            <person name="Lindquist E.A."/>
            <person name="Lipzen A."/>
            <person name="Lundell T."/>
            <person name="Morin E."/>
            <person name="Murat C."/>
            <person name="Riley R."/>
            <person name="Ohm R."/>
            <person name="Sun H."/>
            <person name="Tunlid A."/>
            <person name="Henrissat B."/>
            <person name="Grigoriev I.V."/>
            <person name="Hibbett D.S."/>
            <person name="Martin F."/>
        </authorList>
    </citation>
    <scope>NUCLEOTIDE SEQUENCE [LARGE SCALE GENOMIC DNA]</scope>
    <source>
        <strain evidence="7">Zn</strain>
    </source>
</reference>
<sequence>MTPATVTAGLLITKSGHFRISDWVGWFLITFGIRFLIDLKQTTNIPSWKFLCVVGGLGAGILFSAKRFAIQSSVVSIDLPFAGAMYSFFRAFGQTIGAAIAALILQNAFKRNVEQNAYSRYAEAWSLDSSTFVEILKTWSSEGGEGIMKAVVAQSYVESPQMVKIVMYIFADVPLLLSLAFVKQLSLEMVWTQIRASGYDDERKAVDGVTHLSS</sequence>
<organism evidence="6 7">
    <name type="scientific">Oidiodendron maius (strain Zn)</name>
    <dbReference type="NCBI Taxonomy" id="913774"/>
    <lineage>
        <taxon>Eukaryota</taxon>
        <taxon>Fungi</taxon>
        <taxon>Dikarya</taxon>
        <taxon>Ascomycota</taxon>
        <taxon>Pezizomycotina</taxon>
        <taxon>Leotiomycetes</taxon>
        <taxon>Leotiomycetes incertae sedis</taxon>
        <taxon>Myxotrichaceae</taxon>
        <taxon>Oidiodendron</taxon>
    </lineage>
</organism>
<reference evidence="6 7" key="1">
    <citation type="submission" date="2014-04" db="EMBL/GenBank/DDBJ databases">
        <authorList>
            <consortium name="DOE Joint Genome Institute"/>
            <person name="Kuo A."/>
            <person name="Martino E."/>
            <person name="Perotto S."/>
            <person name="Kohler A."/>
            <person name="Nagy L.G."/>
            <person name="Floudas D."/>
            <person name="Copeland A."/>
            <person name="Barry K.W."/>
            <person name="Cichocki N."/>
            <person name="Veneault-Fourrey C."/>
            <person name="LaButti K."/>
            <person name="Lindquist E.A."/>
            <person name="Lipzen A."/>
            <person name="Lundell T."/>
            <person name="Morin E."/>
            <person name="Murat C."/>
            <person name="Sun H."/>
            <person name="Tunlid A."/>
            <person name="Henrissat B."/>
            <person name="Grigoriev I.V."/>
            <person name="Hibbett D.S."/>
            <person name="Martin F."/>
            <person name="Nordberg H.P."/>
            <person name="Cantor M.N."/>
            <person name="Hua S.X."/>
        </authorList>
    </citation>
    <scope>NUCLEOTIDE SEQUENCE [LARGE SCALE GENOMIC DNA]</scope>
    <source>
        <strain evidence="6 7">Zn</strain>
    </source>
</reference>
<keyword evidence="4 5" id="KW-0472">Membrane</keyword>
<feature type="transmembrane region" description="Helical" evidence="5">
    <location>
        <begin position="85"/>
        <end position="105"/>
    </location>
</feature>
<dbReference type="GO" id="GO:0005886">
    <property type="term" value="C:plasma membrane"/>
    <property type="evidence" value="ECO:0007669"/>
    <property type="project" value="TreeGrafter"/>
</dbReference>
<dbReference type="EMBL" id="KN832872">
    <property type="protein sequence ID" value="KIN04350.1"/>
    <property type="molecule type" value="Genomic_DNA"/>
</dbReference>
<keyword evidence="2 5" id="KW-0812">Transmembrane</keyword>
<keyword evidence="3 5" id="KW-1133">Transmembrane helix</keyword>
<dbReference type="HOGENOM" id="CLU_1289286_0_0_1"/>
<dbReference type="AlphaFoldDB" id="A0A0C3HMT8"/>
<proteinExistence type="predicted"/>
<evidence type="ECO:0008006" key="8">
    <source>
        <dbReference type="Google" id="ProtNLM"/>
    </source>
</evidence>
<protein>
    <recommendedName>
        <fullName evidence="8">Major facilitator superfamily (MFS) profile domain-containing protein</fullName>
    </recommendedName>
</protein>
<comment type="subcellular location">
    <subcellularLocation>
        <location evidence="1">Membrane</location>
        <topology evidence="1">Multi-pass membrane protein</topology>
    </subcellularLocation>
</comment>
<name>A0A0C3HMT8_OIDMZ</name>
<dbReference type="Proteomes" id="UP000054321">
    <property type="component" value="Unassembled WGS sequence"/>
</dbReference>
<evidence type="ECO:0000256" key="5">
    <source>
        <dbReference type="SAM" id="Phobius"/>
    </source>
</evidence>
<dbReference type="PANTHER" id="PTHR23501:SF59">
    <property type="entry name" value="MAJOR FACILITATOR SUPERFAMILY (MFS) PROFILE DOMAIN-CONTAINING PROTEIN-RELATED"/>
    <property type="match status" value="1"/>
</dbReference>